<dbReference type="InterPro" id="IPR051171">
    <property type="entry name" value="CaCA"/>
</dbReference>
<dbReference type="SUPFAM" id="SSF51126">
    <property type="entry name" value="Pectin lyase-like"/>
    <property type="match status" value="1"/>
</dbReference>
<feature type="chain" id="PRO_5015145810" description="Calx-beta domain-containing protein" evidence="5">
    <location>
        <begin position="25"/>
        <end position="1166"/>
    </location>
</feature>
<keyword evidence="4" id="KW-0813">Transport</keyword>
<reference evidence="7 8" key="1">
    <citation type="submission" date="2018-03" db="EMBL/GenBank/DDBJ databases">
        <title>Ahniella affigens gen. nov., sp. nov., a gammaproteobacterium isolated from sandy soil near a stream.</title>
        <authorList>
            <person name="Ko Y."/>
            <person name="Kim J.-H."/>
        </authorList>
    </citation>
    <scope>NUCLEOTIDE SEQUENCE [LARGE SCALE GENOMIC DNA]</scope>
    <source>
        <strain evidence="7 8">D13</strain>
    </source>
</reference>
<dbReference type="Proteomes" id="UP000241074">
    <property type="component" value="Chromosome"/>
</dbReference>
<dbReference type="SMART" id="SM00237">
    <property type="entry name" value="Calx_beta"/>
    <property type="match status" value="2"/>
</dbReference>
<dbReference type="InterPro" id="IPR011050">
    <property type="entry name" value="Pectin_lyase_fold/virulence"/>
</dbReference>
<dbReference type="SUPFAM" id="SSF141072">
    <property type="entry name" value="CalX-like"/>
    <property type="match status" value="2"/>
</dbReference>
<proteinExistence type="predicted"/>
<keyword evidence="4" id="KW-0406">Ion transport</keyword>
<protein>
    <recommendedName>
        <fullName evidence="6">Calx-beta domain-containing protein</fullName>
    </recommendedName>
</protein>
<dbReference type="Gene3D" id="2.60.40.2030">
    <property type="match status" value="2"/>
</dbReference>
<dbReference type="InterPro" id="IPR038081">
    <property type="entry name" value="CalX-like_sf"/>
</dbReference>
<evidence type="ECO:0000256" key="3">
    <source>
        <dbReference type="ARBA" id="ARBA00022837"/>
    </source>
</evidence>
<dbReference type="PANTHER" id="PTHR11878">
    <property type="entry name" value="SODIUM/CALCIUM EXCHANGER"/>
    <property type="match status" value="1"/>
</dbReference>
<organism evidence="7 8">
    <name type="scientific">Ahniella affigens</name>
    <dbReference type="NCBI Taxonomy" id="2021234"/>
    <lineage>
        <taxon>Bacteria</taxon>
        <taxon>Pseudomonadati</taxon>
        <taxon>Pseudomonadota</taxon>
        <taxon>Gammaproteobacteria</taxon>
        <taxon>Lysobacterales</taxon>
        <taxon>Rhodanobacteraceae</taxon>
        <taxon>Ahniella</taxon>
    </lineage>
</organism>
<evidence type="ECO:0000259" key="6">
    <source>
        <dbReference type="SMART" id="SM00237"/>
    </source>
</evidence>
<sequence length="1166" mass="116856">MKQKQLVSAMSLCLLGMYGLNAMAATFQVTNTLDNGNGSLRSAITQANNAAGADTITFAISTGAQTINLLTQLPAIGNGGLTIDAETQPGFNGSPLIRIDGASAGATSDGLVLNGTQIAVRGLVITRFGGQGVRINGNDNVLVGNYIGVGHDGSTALGNGDCGVRIAGSGNYIGGTLGNQRNVISGNANYGVLSAGGFGNNLIMNNRIGTNASGTAAIGNAVGVRIASPGNTIGGDGPQYRNVIAGNLGHGLELVGNNNKVYANYIGLGLNGSTVIANQSIGVDVSGSGNEIGGIGVKGNTIAGNVGHGVYVQNAATVFVRGNLIGMNVAGTQAAPNQGDGLSIDATLSAVVESNFISGNTGNGVGVRGSTANPEVVELYGNFIGVDASGTTALPNLGQGVALYQMDGQSKIGAVNKGNVISGNGDDGINLRESANVSIEANRIGVSMNSGTLIGNAGVGIQVDAGTNIQIGGVLASQGNVVSGNLEGGMGLRDGTSATIRNNKVGLDGSGSAPMGNGGAGIGVGYGANEIQIGTANAGNVVSANSGVGVFVMEGVVNVVGNRIGTDAAGSLPFPNEGGVGVSGAADVLIDSNLISGNHSDAIGVGSFESVVEIIRNKIGTDATGQSAIPNSSAMRIVAAAPGSKIGAPGQGNQISGNTRGITLDDTTSGLLIQGNNFGLNVDRTQALGNDEWALSVDGSNHQVGGAGDAGNVFAASGSGLEVHGSGHQIQGNRVGTNAANATGLGNYHGIHVEGASDVLIGGAPGLGNTVVNSTWVGISVVDSLRVRLQGNLVHHNVEYPIDLSPNAGTTLNDALDIDQGPNERQNFPTVMTATVNGANLQLTGVLDSKANGTYQVELYHASVCHGSGYGQAETYLGETTVLTDGLGHGTFSTLINNAPVTGFVTAIASDAAGNTSEFGPCLAMGAANAGQLNFDRYWTMTYEDLGVAAVTITRSNGFQGAISAQFTTANNSAFAGSDYVSTTQTVSFASGESSKVVLVPLISDGPGENMEDFDIHLTNATGGATLGSLKDARVAIYEQEANNVHGSIEDVSVTEPTSGQVPATFTITIGSNPSVRTIIYTTEDGTATAGGDYVATNGTLTFQPGETSKTVTVMVRADGNLEDGEYFNLRLSENDSGLSLLREVAVGAIANTGGAMILFSSGFED</sequence>
<dbReference type="OrthoDB" id="5940902at2"/>
<dbReference type="RefSeq" id="WP_106892158.1">
    <property type="nucleotide sequence ID" value="NZ_CP027860.1"/>
</dbReference>
<evidence type="ECO:0000313" key="8">
    <source>
        <dbReference type="Proteomes" id="UP000241074"/>
    </source>
</evidence>
<dbReference type="PANTHER" id="PTHR11878:SF65">
    <property type="entry name" value="NA_CA-EXCHANGE PROTEIN, ISOFORM G"/>
    <property type="match status" value="1"/>
</dbReference>
<evidence type="ECO:0000256" key="5">
    <source>
        <dbReference type="SAM" id="SignalP"/>
    </source>
</evidence>
<feature type="signal peptide" evidence="5">
    <location>
        <begin position="1"/>
        <end position="24"/>
    </location>
</feature>
<gene>
    <name evidence="7" type="ORF">C7S18_14005</name>
</gene>
<dbReference type="InterPro" id="IPR006626">
    <property type="entry name" value="PbH1"/>
</dbReference>
<dbReference type="SMART" id="SM00710">
    <property type="entry name" value="PbH1"/>
    <property type="match status" value="10"/>
</dbReference>
<dbReference type="GO" id="GO:0030001">
    <property type="term" value="P:metal ion transport"/>
    <property type="evidence" value="ECO:0007669"/>
    <property type="project" value="TreeGrafter"/>
</dbReference>
<reference evidence="7 8" key="2">
    <citation type="submission" date="2018-03" db="EMBL/GenBank/DDBJ databases">
        <authorList>
            <person name="Keele B.F."/>
        </authorList>
    </citation>
    <scope>NUCLEOTIDE SEQUENCE [LARGE SCALE GENOMIC DNA]</scope>
    <source>
        <strain evidence="7 8">D13</strain>
    </source>
</reference>
<feature type="domain" description="Calx-beta" evidence="6">
    <location>
        <begin position="928"/>
        <end position="1019"/>
    </location>
</feature>
<dbReference type="GO" id="GO:0007154">
    <property type="term" value="P:cell communication"/>
    <property type="evidence" value="ECO:0007669"/>
    <property type="project" value="InterPro"/>
</dbReference>
<evidence type="ECO:0000256" key="4">
    <source>
        <dbReference type="ARBA" id="ARBA00023065"/>
    </source>
</evidence>
<dbReference type="KEGG" id="xba:C7S18_14005"/>
<keyword evidence="3" id="KW-0106">Calcium</keyword>
<keyword evidence="8" id="KW-1185">Reference proteome</keyword>
<evidence type="ECO:0000256" key="1">
    <source>
        <dbReference type="ARBA" id="ARBA00022729"/>
    </source>
</evidence>
<keyword evidence="2" id="KW-0677">Repeat</keyword>
<accession>A0A2P1PTR9</accession>
<dbReference type="Gene3D" id="2.160.20.10">
    <property type="entry name" value="Single-stranded right-handed beta-helix, Pectin lyase-like"/>
    <property type="match status" value="3"/>
</dbReference>
<keyword evidence="1 5" id="KW-0732">Signal</keyword>
<dbReference type="AlphaFoldDB" id="A0A2P1PTR9"/>
<dbReference type="GO" id="GO:0016020">
    <property type="term" value="C:membrane"/>
    <property type="evidence" value="ECO:0007669"/>
    <property type="project" value="InterPro"/>
</dbReference>
<dbReference type="EMBL" id="CP027860">
    <property type="protein sequence ID" value="AVP98238.1"/>
    <property type="molecule type" value="Genomic_DNA"/>
</dbReference>
<name>A0A2P1PTR9_9GAMM</name>
<dbReference type="InterPro" id="IPR012334">
    <property type="entry name" value="Pectin_lyas_fold"/>
</dbReference>
<dbReference type="InterPro" id="IPR003644">
    <property type="entry name" value="Calx_beta"/>
</dbReference>
<dbReference type="Pfam" id="PF03160">
    <property type="entry name" value="Calx-beta"/>
    <property type="match status" value="2"/>
</dbReference>
<evidence type="ECO:0000256" key="2">
    <source>
        <dbReference type="ARBA" id="ARBA00022737"/>
    </source>
</evidence>
<evidence type="ECO:0000313" key="7">
    <source>
        <dbReference type="EMBL" id="AVP98238.1"/>
    </source>
</evidence>
<feature type="domain" description="Calx-beta" evidence="6">
    <location>
        <begin position="1033"/>
        <end position="1133"/>
    </location>
</feature>